<comment type="similarity">
    <text evidence="1">Belongs to the UPF0065 (bug) family.</text>
</comment>
<dbReference type="AlphaFoldDB" id="B7WWH2"/>
<comment type="caution">
    <text evidence="3">The sequence shown here is derived from an EMBL/GenBank/DDBJ whole genome shotgun (WGS) entry which is preliminary data.</text>
</comment>
<dbReference type="OrthoDB" id="9135719at2"/>
<dbReference type="RefSeq" id="WP_003052139.1">
    <property type="nucleotide sequence ID" value="NZ_AAUJ02000001.1"/>
</dbReference>
<feature type="chain" id="PRO_5002865868" description="ABC transporter substrate-binding protein" evidence="2">
    <location>
        <begin position="26"/>
        <end position="323"/>
    </location>
</feature>
<protein>
    <recommendedName>
        <fullName evidence="5">ABC transporter substrate-binding protein</fullName>
    </recommendedName>
</protein>
<proteinExistence type="inferred from homology"/>
<accession>B7WWH2</accession>
<dbReference type="Pfam" id="PF03401">
    <property type="entry name" value="TctC"/>
    <property type="match status" value="1"/>
</dbReference>
<dbReference type="EMBL" id="AAUJ02000001">
    <property type="protein sequence ID" value="EED65875.1"/>
    <property type="molecule type" value="Genomic_DNA"/>
</dbReference>
<evidence type="ECO:0000313" key="3">
    <source>
        <dbReference type="EMBL" id="EED65875.1"/>
    </source>
</evidence>
<keyword evidence="2" id="KW-0732">Signal</keyword>
<dbReference type="CDD" id="cd07012">
    <property type="entry name" value="PBP2_Bug_TTT"/>
    <property type="match status" value="1"/>
</dbReference>
<dbReference type="PANTHER" id="PTHR42928">
    <property type="entry name" value="TRICARBOXYLATE-BINDING PROTEIN"/>
    <property type="match status" value="1"/>
</dbReference>
<name>B7WWH2_COMTK</name>
<dbReference type="InterPro" id="IPR042100">
    <property type="entry name" value="Bug_dom1"/>
</dbReference>
<organism evidence="3 4">
    <name type="scientific">Comamonas testosteroni (strain DSM 14576 / KF-1)</name>
    <name type="common">Pseudomonas testosteroni</name>
    <dbReference type="NCBI Taxonomy" id="399795"/>
    <lineage>
        <taxon>Bacteria</taxon>
        <taxon>Pseudomonadati</taxon>
        <taxon>Pseudomonadota</taxon>
        <taxon>Betaproteobacteria</taxon>
        <taxon>Burkholderiales</taxon>
        <taxon>Comamonadaceae</taxon>
        <taxon>Comamonas</taxon>
    </lineage>
</organism>
<dbReference type="eggNOG" id="COG3181">
    <property type="taxonomic scope" value="Bacteria"/>
</dbReference>
<evidence type="ECO:0000256" key="1">
    <source>
        <dbReference type="ARBA" id="ARBA00006987"/>
    </source>
</evidence>
<sequence length="323" mass="34373" precursor="true">MNKRTMLHGLCAAALSLCTALPALAGPWPERPIRLIVPYPAGGLTDIVSRIVGDELGKALGTSVVVDNRPGAGGQIGLQALLQAPRDGYTVALVVPATMVTLPLTNANYKIRPLEQLDLITIAVDTFLTLVADRKLGVSTVQQFAEYARKNPGRLNYGTPGAGTSFHFNNVILAQKLGINTQHVPYAGEVQMLNDIAGGQLQYALVSNAGKTFVESGQVTALAVTSSQRVRSMPGVPTFKESGIDFISDGWVGYAAAKGTPQPVRARLHAAFVQALRAPAVSSKLAEMGYQVVANQPDQFRQIVHESSKRYSELLTTGAVKLD</sequence>
<reference evidence="3 4" key="1">
    <citation type="journal article" date="2004" name="Appl. Environ. Microbiol.">
        <title>Mineralization of individual congeners of linear alkylbenzenesulfonate by defined pairs of heterotrophic bacteria.</title>
        <authorList>
            <person name="Schleheck D."/>
            <person name="Knepper T.P."/>
            <person name="Fischer K."/>
            <person name="Cook A.M."/>
        </authorList>
    </citation>
    <scope>NUCLEOTIDE SEQUENCE [LARGE SCALE GENOMIC DNA]</scope>
    <source>
        <strain evidence="4">DSM 14576 / KF-1</strain>
    </source>
</reference>
<dbReference type="Gene3D" id="3.40.190.150">
    <property type="entry name" value="Bordetella uptake gene, domain 1"/>
    <property type="match status" value="1"/>
</dbReference>
<dbReference type="SUPFAM" id="SSF53850">
    <property type="entry name" value="Periplasmic binding protein-like II"/>
    <property type="match status" value="1"/>
</dbReference>
<dbReference type="Proteomes" id="UP000003039">
    <property type="component" value="Unassembled WGS sequence"/>
</dbReference>
<evidence type="ECO:0000256" key="2">
    <source>
        <dbReference type="SAM" id="SignalP"/>
    </source>
</evidence>
<dbReference type="InterPro" id="IPR005064">
    <property type="entry name" value="BUG"/>
</dbReference>
<evidence type="ECO:0000313" key="4">
    <source>
        <dbReference type="Proteomes" id="UP000003039"/>
    </source>
</evidence>
<gene>
    <name evidence="3" type="ORF">CtesDRAFT_PD0821</name>
</gene>
<feature type="signal peptide" evidence="2">
    <location>
        <begin position="1"/>
        <end position="25"/>
    </location>
</feature>
<dbReference type="PIRSF" id="PIRSF017082">
    <property type="entry name" value="YflP"/>
    <property type="match status" value="1"/>
</dbReference>
<dbReference type="Gene3D" id="3.40.190.10">
    <property type="entry name" value="Periplasmic binding protein-like II"/>
    <property type="match status" value="1"/>
</dbReference>
<evidence type="ECO:0008006" key="5">
    <source>
        <dbReference type="Google" id="ProtNLM"/>
    </source>
</evidence>
<dbReference type="PANTHER" id="PTHR42928:SF5">
    <property type="entry name" value="BLR1237 PROTEIN"/>
    <property type="match status" value="1"/>
</dbReference>